<dbReference type="AlphaFoldDB" id="A0A0X2NMG0"/>
<proteinExistence type="predicted"/>
<sequence>MVENSRPRRLPAVMAALSAAGLVGAVLVGCQARPSDAPTIAAPQTASTTQEETEEPGTVPDELRTVTVGLDSIPGDLNPHLIGSRSLATSVVAQLTLPSAFTVPAGSASGARTERNTDLLESVKVTEGTEVAPTKVRYVLRPDAQWSDGTPVTGADFDYLHQQITGRSGVVDPGGYAMIDKLSVSAGGRTVDVTFTGPDPDWRELFADLLPSHIYRTEDRSFDSMMSGVPAASGGIFRVRGVDTARGEIRLDRNQRYWGETPARTDSIVLSAVPDSRTATQMLRTGQLQMLLTGEQGVTTESLAAVPGLRVREMTRRPDLVMTLNTTAPRMASLTNRTRVTDALDADALARILTQDPSATAPGTGVAADDGETGSTGRDGSPATPALPTVGGELTPLRIGADSRDATAVEAARRVVDQLTAAGVAAEPVIRPSADLYGSFLPAGEVDAVIAWQETPETLSELRSRYGCDTTDRSVSRPSTGLPSVTAVPTSESQSTEPTETTAATESTESTEALEPTESGEPTESATEGEDAATTGRTVNTSGLCSAEIDGIIDAAPLSVEGLSEDGVSSLVDATVERVSDAVAEQRIDVPLTGDRRVIAAGRDLVGPEPRLADWPLDRDTGPLASAATWRRAEETSASSSPTSPTAAAPTTSTTTDEEDD</sequence>
<name>A0A0X2NMG0_9CORY</name>
<protein>
    <submittedName>
        <fullName evidence="3">Bacterial extracellular solute-binding proteins, family 5 Middle</fullName>
    </submittedName>
</protein>
<dbReference type="Proteomes" id="UP000182498">
    <property type="component" value="Unassembled WGS sequence"/>
</dbReference>
<evidence type="ECO:0000313" key="4">
    <source>
        <dbReference type="Proteomes" id="UP000182498"/>
    </source>
</evidence>
<evidence type="ECO:0000256" key="1">
    <source>
        <dbReference type="SAM" id="MobiDB-lite"/>
    </source>
</evidence>
<evidence type="ECO:0000313" key="3">
    <source>
        <dbReference type="EMBL" id="CUU66009.1"/>
    </source>
</evidence>
<feature type="compositionally biased region" description="Basic and acidic residues" evidence="1">
    <location>
        <begin position="463"/>
        <end position="475"/>
    </location>
</feature>
<dbReference type="PANTHER" id="PTHR30290:SF65">
    <property type="entry name" value="MONOACYL PHOSPHATIDYLINOSITOL TETRAMANNOSIDE-BINDING PROTEIN LPQW-RELATED"/>
    <property type="match status" value="1"/>
</dbReference>
<dbReference type="OrthoDB" id="9803988at2"/>
<dbReference type="Gene3D" id="3.10.105.10">
    <property type="entry name" value="Dipeptide-binding Protein, Domain 3"/>
    <property type="match status" value="1"/>
</dbReference>
<feature type="region of interest" description="Disordered" evidence="1">
    <location>
        <begin position="609"/>
        <end position="661"/>
    </location>
</feature>
<dbReference type="PROSITE" id="PS51257">
    <property type="entry name" value="PROKAR_LIPOPROTEIN"/>
    <property type="match status" value="1"/>
</dbReference>
<feature type="compositionally biased region" description="Low complexity" evidence="1">
    <location>
        <begin position="636"/>
        <end position="655"/>
    </location>
</feature>
<reference evidence="4" key="1">
    <citation type="submission" date="2015-11" db="EMBL/GenBank/DDBJ databases">
        <authorList>
            <person name="Dugat-Bony E."/>
        </authorList>
    </citation>
    <scope>NUCLEOTIDE SEQUENCE [LARGE SCALE GENOMIC DNA]</scope>
    <source>
        <strain evidence="4">Mu292</strain>
    </source>
</reference>
<feature type="region of interest" description="Disordered" evidence="1">
    <location>
        <begin position="463"/>
        <end position="539"/>
    </location>
</feature>
<accession>A0A0X2NMG0</accession>
<dbReference type="GO" id="GO:0015833">
    <property type="term" value="P:peptide transport"/>
    <property type="evidence" value="ECO:0007669"/>
    <property type="project" value="TreeGrafter"/>
</dbReference>
<dbReference type="GO" id="GO:1904680">
    <property type="term" value="F:peptide transmembrane transporter activity"/>
    <property type="evidence" value="ECO:0007669"/>
    <property type="project" value="TreeGrafter"/>
</dbReference>
<dbReference type="EMBL" id="FAUH01000008">
    <property type="protein sequence ID" value="CUU66009.1"/>
    <property type="molecule type" value="Genomic_DNA"/>
</dbReference>
<gene>
    <name evidence="3" type="ORF">CVAR292_01346</name>
</gene>
<feature type="region of interest" description="Disordered" evidence="1">
    <location>
        <begin position="38"/>
        <end position="58"/>
    </location>
</feature>
<evidence type="ECO:0000259" key="2">
    <source>
        <dbReference type="Pfam" id="PF00496"/>
    </source>
</evidence>
<feature type="region of interest" description="Disordered" evidence="1">
    <location>
        <begin position="355"/>
        <end position="395"/>
    </location>
</feature>
<dbReference type="PANTHER" id="PTHR30290">
    <property type="entry name" value="PERIPLASMIC BINDING COMPONENT OF ABC TRANSPORTER"/>
    <property type="match status" value="1"/>
</dbReference>
<dbReference type="Gene3D" id="3.40.190.10">
    <property type="entry name" value="Periplasmic binding protein-like II"/>
    <property type="match status" value="1"/>
</dbReference>
<organism evidence="3 4">
    <name type="scientific">Corynebacterium variabile</name>
    <dbReference type="NCBI Taxonomy" id="1727"/>
    <lineage>
        <taxon>Bacteria</taxon>
        <taxon>Bacillati</taxon>
        <taxon>Actinomycetota</taxon>
        <taxon>Actinomycetes</taxon>
        <taxon>Mycobacteriales</taxon>
        <taxon>Corynebacteriaceae</taxon>
        <taxon>Corynebacterium</taxon>
    </lineage>
</organism>
<feature type="compositionally biased region" description="Low complexity" evidence="1">
    <location>
        <begin position="41"/>
        <end position="50"/>
    </location>
</feature>
<dbReference type="SUPFAM" id="SSF53850">
    <property type="entry name" value="Periplasmic binding protein-like II"/>
    <property type="match status" value="1"/>
</dbReference>
<dbReference type="Pfam" id="PF00496">
    <property type="entry name" value="SBP_bac_5"/>
    <property type="match status" value="1"/>
</dbReference>
<dbReference type="InterPro" id="IPR039424">
    <property type="entry name" value="SBP_5"/>
</dbReference>
<dbReference type="InterPro" id="IPR000914">
    <property type="entry name" value="SBP_5_dom"/>
</dbReference>
<feature type="domain" description="Solute-binding protein family 5" evidence="2">
    <location>
        <begin position="134"/>
        <end position="451"/>
    </location>
</feature>
<feature type="compositionally biased region" description="Low complexity" evidence="1">
    <location>
        <begin position="489"/>
        <end position="519"/>
    </location>
</feature>
<dbReference type="Gene3D" id="3.90.76.10">
    <property type="entry name" value="Dipeptide-binding Protein, Domain 1"/>
    <property type="match status" value="1"/>
</dbReference>
<dbReference type="RefSeq" id="WP_073883976.1">
    <property type="nucleotide sequence ID" value="NZ_FAUH01000008.1"/>
</dbReference>
<keyword evidence="4" id="KW-1185">Reference proteome</keyword>
<dbReference type="CDD" id="cd08501">
    <property type="entry name" value="PBP2_Lpqw"/>
    <property type="match status" value="1"/>
</dbReference>